<keyword evidence="10" id="KW-1185">Reference proteome</keyword>
<dbReference type="PANTHER" id="PTHR30614">
    <property type="entry name" value="MEMBRANE COMPONENT OF AMINO ACID ABC TRANSPORTER"/>
    <property type="match status" value="1"/>
</dbReference>
<dbReference type="NCBIfam" id="TIGR01726">
    <property type="entry name" value="HEQRo_perm_3TM"/>
    <property type="match status" value="1"/>
</dbReference>
<dbReference type="Pfam" id="PF00528">
    <property type="entry name" value="BPD_transp_1"/>
    <property type="match status" value="1"/>
</dbReference>
<evidence type="ECO:0000256" key="1">
    <source>
        <dbReference type="ARBA" id="ARBA00004651"/>
    </source>
</evidence>
<dbReference type="InterPro" id="IPR000515">
    <property type="entry name" value="MetI-like"/>
</dbReference>
<dbReference type="SUPFAM" id="SSF161098">
    <property type="entry name" value="MetI-like"/>
    <property type="match status" value="1"/>
</dbReference>
<dbReference type="Gene3D" id="1.10.3720.10">
    <property type="entry name" value="MetI-like"/>
    <property type="match status" value="1"/>
</dbReference>
<feature type="transmembrane region" description="Helical" evidence="7">
    <location>
        <begin position="62"/>
        <end position="92"/>
    </location>
</feature>
<evidence type="ECO:0000256" key="4">
    <source>
        <dbReference type="ARBA" id="ARBA00022692"/>
    </source>
</evidence>
<reference evidence="9" key="1">
    <citation type="submission" date="2022-02" db="EMBL/GenBank/DDBJ databases">
        <title>Corynebacterium sp. from urogenital microbiome.</title>
        <authorList>
            <person name="Cappelli E.A."/>
            <person name="Ribeiro T.G."/>
            <person name="Peixe L."/>
        </authorList>
    </citation>
    <scope>NUCLEOTIDE SEQUENCE</scope>
    <source>
        <strain evidence="9">C8Ua_174</strain>
    </source>
</reference>
<dbReference type="EMBL" id="JAKMUT010000008">
    <property type="protein sequence ID" value="MCZ9290308.1"/>
    <property type="molecule type" value="Genomic_DNA"/>
</dbReference>
<dbReference type="RefSeq" id="WP_269944793.1">
    <property type="nucleotide sequence ID" value="NZ_JAKMUT010000008.1"/>
</dbReference>
<comment type="similarity">
    <text evidence="7">Belongs to the binding-protein-dependent transport system permease family.</text>
</comment>
<keyword evidence="4 7" id="KW-0812">Transmembrane</keyword>
<accession>A0A9X3LPB3</accession>
<dbReference type="CDD" id="cd06261">
    <property type="entry name" value="TM_PBP2"/>
    <property type="match status" value="1"/>
</dbReference>
<keyword evidence="6 7" id="KW-0472">Membrane</keyword>
<dbReference type="InterPro" id="IPR035906">
    <property type="entry name" value="MetI-like_sf"/>
</dbReference>
<evidence type="ECO:0000313" key="10">
    <source>
        <dbReference type="Proteomes" id="UP001146469"/>
    </source>
</evidence>
<dbReference type="PANTHER" id="PTHR30614:SF21">
    <property type="entry name" value="AMINO ACID ABC TRANSPORTER PERMEASE"/>
    <property type="match status" value="1"/>
</dbReference>
<dbReference type="GO" id="GO:0022857">
    <property type="term" value="F:transmembrane transporter activity"/>
    <property type="evidence" value="ECO:0007669"/>
    <property type="project" value="InterPro"/>
</dbReference>
<keyword evidence="5 7" id="KW-1133">Transmembrane helix</keyword>
<name>A0A9X3LPB3_9CORY</name>
<protein>
    <submittedName>
        <fullName evidence="9">Amino acid ABC transporter permease</fullName>
    </submittedName>
</protein>
<gene>
    <name evidence="9" type="ORF">L8V00_08860</name>
</gene>
<dbReference type="InterPro" id="IPR010065">
    <property type="entry name" value="AA_ABC_transptr_permease_3TM"/>
</dbReference>
<sequence>MTTRATVLYDAPGPKGRRLNSILTAITVVVVAVILVLVAMKLNDKGQFESEKWSFFLEGTTWTTYIIPGLISTIGAAVVSIVLAMAIGALLGVGRLSTSAPVRWICGIIVEFFRSIPVLVLMLFAYAVFSLLQLVPSSWLGFSAVVFGLTMYNGSVIAETLRSGIQSLPRGQREAAIALGLSHRQSINLILLPQAVAAMLPAIISQMIIALKDSALGYMIGFVEVVRSGRQLGEYYGAMIPALLLIAVIMIVINMILAKLAERIEVQLRSGRARRNIVAKVPHQKEQGIETKDNAYVDWRAEGHEDLRTTFE</sequence>
<evidence type="ECO:0000256" key="3">
    <source>
        <dbReference type="ARBA" id="ARBA00022475"/>
    </source>
</evidence>
<keyword evidence="3" id="KW-1003">Cell membrane</keyword>
<dbReference type="GO" id="GO:0006865">
    <property type="term" value="P:amino acid transport"/>
    <property type="evidence" value="ECO:0007669"/>
    <property type="project" value="TreeGrafter"/>
</dbReference>
<organism evidence="9 10">
    <name type="scientific">Corynebacterium evansiae</name>
    <dbReference type="NCBI Taxonomy" id="2913499"/>
    <lineage>
        <taxon>Bacteria</taxon>
        <taxon>Bacillati</taxon>
        <taxon>Actinomycetota</taxon>
        <taxon>Actinomycetes</taxon>
        <taxon>Mycobacteriales</taxon>
        <taxon>Corynebacteriaceae</taxon>
        <taxon>Corynebacterium</taxon>
    </lineage>
</organism>
<evidence type="ECO:0000256" key="5">
    <source>
        <dbReference type="ARBA" id="ARBA00022989"/>
    </source>
</evidence>
<evidence type="ECO:0000256" key="2">
    <source>
        <dbReference type="ARBA" id="ARBA00022448"/>
    </source>
</evidence>
<evidence type="ECO:0000259" key="8">
    <source>
        <dbReference type="PROSITE" id="PS50928"/>
    </source>
</evidence>
<feature type="transmembrane region" description="Helical" evidence="7">
    <location>
        <begin position="104"/>
        <end position="127"/>
    </location>
</feature>
<feature type="transmembrane region" description="Helical" evidence="7">
    <location>
        <begin position="235"/>
        <end position="257"/>
    </location>
</feature>
<dbReference type="InterPro" id="IPR043429">
    <property type="entry name" value="ArtM/GltK/GlnP/TcyL/YhdX-like"/>
</dbReference>
<dbReference type="PROSITE" id="PS50928">
    <property type="entry name" value="ABC_TM1"/>
    <property type="match status" value="1"/>
</dbReference>
<feature type="domain" description="ABC transmembrane type-1" evidence="8">
    <location>
        <begin position="70"/>
        <end position="257"/>
    </location>
</feature>
<evidence type="ECO:0000256" key="6">
    <source>
        <dbReference type="ARBA" id="ARBA00023136"/>
    </source>
</evidence>
<feature type="transmembrane region" description="Helical" evidence="7">
    <location>
        <begin position="21"/>
        <end position="42"/>
    </location>
</feature>
<keyword evidence="2 7" id="KW-0813">Transport</keyword>
<dbReference type="GO" id="GO:0043190">
    <property type="term" value="C:ATP-binding cassette (ABC) transporter complex"/>
    <property type="evidence" value="ECO:0007669"/>
    <property type="project" value="InterPro"/>
</dbReference>
<comment type="caution">
    <text evidence="9">The sequence shown here is derived from an EMBL/GenBank/DDBJ whole genome shotgun (WGS) entry which is preliminary data.</text>
</comment>
<feature type="transmembrane region" description="Helical" evidence="7">
    <location>
        <begin position="189"/>
        <end position="209"/>
    </location>
</feature>
<feature type="transmembrane region" description="Helical" evidence="7">
    <location>
        <begin position="139"/>
        <end position="158"/>
    </location>
</feature>
<evidence type="ECO:0000313" key="9">
    <source>
        <dbReference type="EMBL" id="MCZ9290308.1"/>
    </source>
</evidence>
<evidence type="ECO:0000256" key="7">
    <source>
        <dbReference type="RuleBase" id="RU363032"/>
    </source>
</evidence>
<proteinExistence type="inferred from homology"/>
<dbReference type="Proteomes" id="UP001146469">
    <property type="component" value="Unassembled WGS sequence"/>
</dbReference>
<dbReference type="AlphaFoldDB" id="A0A9X3LPB3"/>
<comment type="subcellular location">
    <subcellularLocation>
        <location evidence="1 7">Cell membrane</location>
        <topology evidence="1 7">Multi-pass membrane protein</topology>
    </subcellularLocation>
</comment>